<organism evidence="2 3">
    <name type="scientific">Prauserella cavernicola</name>
    <dbReference type="NCBI Taxonomy" id="2800127"/>
    <lineage>
        <taxon>Bacteria</taxon>
        <taxon>Bacillati</taxon>
        <taxon>Actinomycetota</taxon>
        <taxon>Actinomycetes</taxon>
        <taxon>Pseudonocardiales</taxon>
        <taxon>Pseudonocardiaceae</taxon>
        <taxon>Prauserella</taxon>
    </lineage>
</organism>
<dbReference type="RefSeq" id="WP_200325444.1">
    <property type="nucleotide sequence ID" value="NZ_JAENJH010000012.1"/>
</dbReference>
<evidence type="ECO:0000313" key="3">
    <source>
        <dbReference type="Proteomes" id="UP000635245"/>
    </source>
</evidence>
<reference evidence="2" key="1">
    <citation type="submission" date="2020-12" db="EMBL/GenBank/DDBJ databases">
        <title>Prauserella sp. ASG 168, a novel actinomycete isolated from cave rock.</title>
        <authorList>
            <person name="Suriyachadkun C."/>
        </authorList>
    </citation>
    <scope>NUCLEOTIDE SEQUENCE</scope>
    <source>
        <strain evidence="2">ASG 168</strain>
    </source>
</reference>
<keyword evidence="1" id="KW-1133">Transmembrane helix</keyword>
<feature type="transmembrane region" description="Helical" evidence="1">
    <location>
        <begin position="57"/>
        <end position="78"/>
    </location>
</feature>
<feature type="transmembrane region" description="Helical" evidence="1">
    <location>
        <begin position="28"/>
        <end position="45"/>
    </location>
</feature>
<comment type="caution">
    <text evidence="2">The sequence shown here is derived from an EMBL/GenBank/DDBJ whole genome shotgun (WGS) entry which is preliminary data.</text>
</comment>
<proteinExistence type="predicted"/>
<keyword evidence="1" id="KW-0472">Membrane</keyword>
<evidence type="ECO:0000256" key="1">
    <source>
        <dbReference type="SAM" id="Phobius"/>
    </source>
</evidence>
<keyword evidence="1" id="KW-0812">Transmembrane</keyword>
<dbReference type="EMBL" id="JAENJH010000012">
    <property type="protein sequence ID" value="MBK1788999.1"/>
    <property type="molecule type" value="Genomic_DNA"/>
</dbReference>
<dbReference type="Proteomes" id="UP000635245">
    <property type="component" value="Unassembled WGS sequence"/>
</dbReference>
<keyword evidence="3" id="KW-1185">Reference proteome</keyword>
<accession>A0A934R169</accession>
<evidence type="ECO:0000313" key="2">
    <source>
        <dbReference type="EMBL" id="MBK1788999.1"/>
    </source>
</evidence>
<protein>
    <recommendedName>
        <fullName evidence="4">TrbC/VirB2 family protein</fullName>
    </recommendedName>
</protein>
<sequence>MTTMTLAALAQGGELGTGNVRQWLLDNIVPLVLLAVALLLLWLGGGKGDNAGVMRRLAGVVIALAIIGLAVSGLGVNVGEWIAGLFTG</sequence>
<name>A0A934R169_9PSEU</name>
<evidence type="ECO:0008006" key="4">
    <source>
        <dbReference type="Google" id="ProtNLM"/>
    </source>
</evidence>
<gene>
    <name evidence="2" type="ORF">JHE00_32110</name>
</gene>
<dbReference type="AlphaFoldDB" id="A0A934R169"/>